<dbReference type="KEGG" id="vta:B0164"/>
<reference evidence="3 4" key="1">
    <citation type="submission" date="2017-10" db="EMBL/GenBank/DDBJ databases">
        <authorList>
            <person name="Banno H."/>
            <person name="Chua N.-H."/>
        </authorList>
    </citation>
    <scope>NUCLEOTIDE SEQUENCE [LARGE SCALE GENOMIC DNA]</scope>
    <source>
        <strain evidence="3">Vibrio tapetis CECT4600</strain>
    </source>
</reference>
<keyword evidence="1" id="KW-0472">Membrane</keyword>
<dbReference type="PANTHER" id="PTHR45228:SF5">
    <property type="entry name" value="CYCLIC DI-GMP PHOSPHODIESTERASE VC_1348-RELATED"/>
    <property type="match status" value="1"/>
</dbReference>
<evidence type="ECO:0000259" key="2">
    <source>
        <dbReference type="PROSITE" id="PS51832"/>
    </source>
</evidence>
<evidence type="ECO:0000313" key="4">
    <source>
        <dbReference type="Proteomes" id="UP000235828"/>
    </source>
</evidence>
<dbReference type="InterPro" id="IPR003607">
    <property type="entry name" value="HD/PDEase_dom"/>
</dbReference>
<dbReference type="AlphaFoldDB" id="A0A2N8ZIN4"/>
<protein>
    <submittedName>
        <fullName evidence="3">Chemotactic transducer-like protein</fullName>
    </submittedName>
</protein>
<feature type="transmembrane region" description="Helical" evidence="1">
    <location>
        <begin position="12"/>
        <end position="34"/>
    </location>
</feature>
<evidence type="ECO:0000256" key="1">
    <source>
        <dbReference type="SAM" id="Phobius"/>
    </source>
</evidence>
<dbReference type="InterPro" id="IPR037522">
    <property type="entry name" value="HD_GYP_dom"/>
</dbReference>
<dbReference type="PANTHER" id="PTHR45228">
    <property type="entry name" value="CYCLIC DI-GMP PHOSPHODIESTERASE TM_0186-RELATED"/>
    <property type="match status" value="1"/>
</dbReference>
<dbReference type="GO" id="GO:0008081">
    <property type="term" value="F:phosphoric diester hydrolase activity"/>
    <property type="evidence" value="ECO:0007669"/>
    <property type="project" value="UniProtKB-ARBA"/>
</dbReference>
<dbReference type="InterPro" id="IPR052020">
    <property type="entry name" value="Cyclic_di-GMP/3'3'-cGAMP_PDE"/>
</dbReference>
<dbReference type="Gene3D" id="1.10.3210.10">
    <property type="entry name" value="Hypothetical protein af1432"/>
    <property type="match status" value="2"/>
</dbReference>
<dbReference type="CDD" id="cd00077">
    <property type="entry name" value="HDc"/>
    <property type="match status" value="1"/>
</dbReference>
<evidence type="ECO:0000313" key="3">
    <source>
        <dbReference type="EMBL" id="SON51775.1"/>
    </source>
</evidence>
<keyword evidence="4" id="KW-1185">Reference proteome</keyword>
<gene>
    <name evidence="3" type="ORF">VTAP4600_B0164</name>
</gene>
<dbReference type="Pfam" id="PF13487">
    <property type="entry name" value="HD_5"/>
    <property type="match status" value="1"/>
</dbReference>
<sequence>MTRHRRHSLRFYITLLFIFAAVSIGSVLISVSYLHSQKLLAVTALELSGDKGEKLESAFKLEVAPVLNTLDMLASSALVEYEGAPVTQGHWLNSLYRFFEKTPSVTSLFYASDDGHFTLFRPIPSHTERERLSAPEESKFMLSHTDPKGQMTRLFYDSQLKVLGQITKEASTFVPEERSWFSSAKRDGIIRLTEPYEFYMLEKHGVTLSRRSLNGKAVLGIDFTLGSLSTEIAENLGSEHSVLALFDQKFKLIAHKNLLENEFESGALNVPSQSVLGDMTFEVKEVGLDFVSFEGETWARAIIPVELSPKVTLFLVEAIPQNMLIQDILSLRNKQVFAAIIMLSVGCVFVFLISKRISKPLENLAKLTQNITHFKFKKKDYPDSQIKEVDELTSSVKLMEHALDDFLHLLKETSQNHDFSVLANKLIAHCYTISHAHSVNVFIKDQGDNAFCQIGDEGRIPFDIMAFFHSNDADYQTLKSGDIVKIDDGEAMRWSLFPILNKAQQLVVVLALNEQKIGNESDYHHSFLKQVLNFAGIAKENIDQIQQQKDMLNAFIELTASAIDTKSPYTGGHCQRVPMLTEMLVKAVVDDEEFYPDFEMTELEWEELMLAAWLHDCGKVTTPEYVVDKATKLETIYDRIHEVRMRFELLKSEAEVEYWKNLHHGMSEQQAEQIKRQKQQELDSDFEFIAHCNLGSEWMSEEALKRLSTISERKWTRTIDDRLGLSWAEVDRMADPEPLPVEECILADKQAHHIAWDQRPELSEAYTMRAGKYKYDRGELYNLSTRAGTLTEEERYIINDHIVQTIEMLNKLPYPPHLSGVPIIAGGHHERVDGQGYPMGIKGDEFGLSPRVMAIADIFEALTSSDRPYKKAKTLEESIGILTHMATSGHIDPQLFLIFLTQDVYLDYANKFLPNHQIESFDKSTYMAKVRQYIESTGA</sequence>
<dbReference type="RefSeq" id="WP_102524167.1">
    <property type="nucleotide sequence ID" value="NZ_LT960612.1"/>
</dbReference>
<keyword evidence="1" id="KW-0812">Transmembrane</keyword>
<organism evidence="3 4">
    <name type="scientific">Vibrio tapetis subsp. tapetis</name>
    <dbReference type="NCBI Taxonomy" id="1671868"/>
    <lineage>
        <taxon>Bacteria</taxon>
        <taxon>Pseudomonadati</taxon>
        <taxon>Pseudomonadota</taxon>
        <taxon>Gammaproteobacteria</taxon>
        <taxon>Vibrionales</taxon>
        <taxon>Vibrionaceae</taxon>
        <taxon>Vibrio</taxon>
    </lineage>
</organism>
<dbReference type="Gene3D" id="6.10.340.10">
    <property type="match status" value="1"/>
</dbReference>
<accession>A0A2N8ZIN4</accession>
<dbReference type="PROSITE" id="PS51832">
    <property type="entry name" value="HD_GYP"/>
    <property type="match status" value="1"/>
</dbReference>
<keyword evidence="1" id="KW-1133">Transmembrane helix</keyword>
<dbReference type="OrthoDB" id="9764808at2"/>
<name>A0A2N8ZIN4_9VIBR</name>
<dbReference type="SUPFAM" id="SSF109604">
    <property type="entry name" value="HD-domain/PDEase-like"/>
    <property type="match status" value="2"/>
</dbReference>
<feature type="domain" description="HD-GYP" evidence="2">
    <location>
        <begin position="704"/>
        <end position="915"/>
    </location>
</feature>
<dbReference type="EMBL" id="LT960612">
    <property type="protein sequence ID" value="SON51775.1"/>
    <property type="molecule type" value="Genomic_DNA"/>
</dbReference>
<dbReference type="Proteomes" id="UP000235828">
    <property type="component" value="Chromosome B"/>
</dbReference>
<dbReference type="Gene3D" id="3.30.450.20">
    <property type="entry name" value="PAS domain"/>
    <property type="match status" value="2"/>
</dbReference>
<proteinExistence type="predicted"/>